<name>T1F360_HELRO</name>
<dbReference type="Pfam" id="PF03357">
    <property type="entry name" value="Snf7"/>
    <property type="match status" value="1"/>
</dbReference>
<evidence type="ECO:0000313" key="5">
    <source>
        <dbReference type="Proteomes" id="UP000015101"/>
    </source>
</evidence>
<dbReference type="eggNOG" id="KOG3229">
    <property type="taxonomic scope" value="Eukaryota"/>
</dbReference>
<dbReference type="STRING" id="6412.T1F360"/>
<reference evidence="4" key="3">
    <citation type="submission" date="2015-06" db="UniProtKB">
        <authorList>
            <consortium name="EnsemblMetazoa"/>
        </authorList>
    </citation>
    <scope>IDENTIFICATION</scope>
</reference>
<dbReference type="CTD" id="20203259"/>
<dbReference type="GO" id="GO:0045324">
    <property type="term" value="P:late endosome to vacuole transport"/>
    <property type="evidence" value="ECO:0000318"/>
    <property type="project" value="GO_Central"/>
</dbReference>
<dbReference type="GO" id="GO:0015031">
    <property type="term" value="P:protein transport"/>
    <property type="evidence" value="ECO:0000318"/>
    <property type="project" value="GO_Central"/>
</dbReference>
<sequence>MGLFGKQKDPKELVREWQASLRKESRLLDRQILGIQREQEKVKRALKMSAKKGEKDSCKVLAKEIVQSNKAISRIHCAKANIKSVEMHMNQQLSTLRLSGAIQKSVEVMKSMQQLIKVQDIAGTMRDMSKEMMKAGIIEEMIDDVMEADDTEEMEEEVEKEVDKVLWEITAGQIGNAPDIVKDPLPSNKNKVKQTAEEVDEEDDEVIKMQARLQALKS</sequence>
<protein>
    <recommendedName>
        <fullName evidence="6">Charged multivesicular body protein 3</fullName>
    </recommendedName>
</protein>
<dbReference type="KEGG" id="hro:HELRODRAFT_170531"/>
<reference evidence="5" key="1">
    <citation type="submission" date="2012-12" db="EMBL/GenBank/DDBJ databases">
        <authorList>
            <person name="Hellsten U."/>
            <person name="Grimwood J."/>
            <person name="Chapman J.A."/>
            <person name="Shapiro H."/>
            <person name="Aerts A."/>
            <person name="Otillar R.P."/>
            <person name="Terry A.Y."/>
            <person name="Boore J.L."/>
            <person name="Simakov O."/>
            <person name="Marletaz F."/>
            <person name="Cho S.-J."/>
            <person name="Edsinger-Gonzales E."/>
            <person name="Havlak P."/>
            <person name="Kuo D.-H."/>
            <person name="Larsson T."/>
            <person name="Lv J."/>
            <person name="Arendt D."/>
            <person name="Savage R."/>
            <person name="Osoegawa K."/>
            <person name="de Jong P."/>
            <person name="Lindberg D.R."/>
            <person name="Seaver E.C."/>
            <person name="Weisblat D.A."/>
            <person name="Putnam N.H."/>
            <person name="Grigoriev I.V."/>
            <person name="Rokhsar D.S."/>
        </authorList>
    </citation>
    <scope>NUCLEOTIDE SEQUENCE</scope>
</reference>
<dbReference type="AlphaFoldDB" id="T1F360"/>
<dbReference type="RefSeq" id="XP_009014596.1">
    <property type="nucleotide sequence ID" value="XM_009016348.1"/>
</dbReference>
<dbReference type="Proteomes" id="UP000015101">
    <property type="component" value="Unassembled WGS sequence"/>
</dbReference>
<dbReference type="GO" id="GO:0005771">
    <property type="term" value="C:multivesicular body"/>
    <property type="evidence" value="ECO:0000318"/>
    <property type="project" value="GO_Central"/>
</dbReference>
<dbReference type="GO" id="GO:0032509">
    <property type="term" value="P:endosome transport via multivesicular body sorting pathway"/>
    <property type="evidence" value="ECO:0000318"/>
    <property type="project" value="GO_Central"/>
</dbReference>
<dbReference type="PANTHER" id="PTHR10476">
    <property type="entry name" value="CHARGED MULTIVESICULAR BODY PROTEIN"/>
    <property type="match status" value="1"/>
</dbReference>
<evidence type="ECO:0000256" key="1">
    <source>
        <dbReference type="ARBA" id="ARBA00006190"/>
    </source>
</evidence>
<accession>T1F360</accession>
<organism evidence="4 5">
    <name type="scientific">Helobdella robusta</name>
    <name type="common">Californian leech</name>
    <dbReference type="NCBI Taxonomy" id="6412"/>
    <lineage>
        <taxon>Eukaryota</taxon>
        <taxon>Metazoa</taxon>
        <taxon>Spiralia</taxon>
        <taxon>Lophotrochozoa</taxon>
        <taxon>Annelida</taxon>
        <taxon>Clitellata</taxon>
        <taxon>Hirudinea</taxon>
        <taxon>Rhynchobdellida</taxon>
        <taxon>Glossiphoniidae</taxon>
        <taxon>Helobdella</taxon>
    </lineage>
</organism>
<dbReference type="FunCoup" id="T1F360">
    <property type="interactions" value="1244"/>
</dbReference>
<dbReference type="GO" id="GO:0000815">
    <property type="term" value="C:ESCRT III complex"/>
    <property type="evidence" value="ECO:0000318"/>
    <property type="project" value="GO_Central"/>
</dbReference>
<reference evidence="3 5" key="2">
    <citation type="journal article" date="2013" name="Nature">
        <title>Insights into bilaterian evolution from three spiralian genomes.</title>
        <authorList>
            <person name="Simakov O."/>
            <person name="Marletaz F."/>
            <person name="Cho S.J."/>
            <person name="Edsinger-Gonzales E."/>
            <person name="Havlak P."/>
            <person name="Hellsten U."/>
            <person name="Kuo D.H."/>
            <person name="Larsson T."/>
            <person name="Lv J."/>
            <person name="Arendt D."/>
            <person name="Savage R."/>
            <person name="Osoegawa K."/>
            <person name="de Jong P."/>
            <person name="Grimwood J."/>
            <person name="Chapman J.A."/>
            <person name="Shapiro H."/>
            <person name="Aerts A."/>
            <person name="Otillar R.P."/>
            <person name="Terry A.Y."/>
            <person name="Boore J.L."/>
            <person name="Grigoriev I.V."/>
            <person name="Lindberg D.R."/>
            <person name="Seaver E.C."/>
            <person name="Weisblat D.A."/>
            <person name="Putnam N.H."/>
            <person name="Rokhsar D.S."/>
        </authorList>
    </citation>
    <scope>NUCLEOTIDE SEQUENCE</scope>
</reference>
<dbReference type="EMBL" id="AMQM01003586">
    <property type="status" value="NOT_ANNOTATED_CDS"/>
    <property type="molecule type" value="Genomic_DNA"/>
</dbReference>
<keyword evidence="5" id="KW-1185">Reference proteome</keyword>
<evidence type="ECO:0000313" key="3">
    <source>
        <dbReference type="EMBL" id="ESO07218.1"/>
    </source>
</evidence>
<dbReference type="InParanoid" id="T1F360"/>
<comment type="similarity">
    <text evidence="1">Belongs to the SNF7 family.</text>
</comment>
<dbReference type="GeneID" id="20203259"/>
<dbReference type="OMA" id="KILWEVT"/>
<dbReference type="EMBL" id="KB096222">
    <property type="protein sequence ID" value="ESO07218.1"/>
    <property type="molecule type" value="Genomic_DNA"/>
</dbReference>
<evidence type="ECO:0000256" key="2">
    <source>
        <dbReference type="SAM" id="MobiDB-lite"/>
    </source>
</evidence>
<proteinExistence type="inferred from homology"/>
<dbReference type="InterPro" id="IPR005024">
    <property type="entry name" value="Snf7_fam"/>
</dbReference>
<gene>
    <name evidence="4" type="primary">20203259</name>
    <name evidence="3" type="ORF">HELRODRAFT_170531</name>
</gene>
<evidence type="ECO:0000313" key="4">
    <source>
        <dbReference type="EnsemblMetazoa" id="HelroP170531"/>
    </source>
</evidence>
<dbReference type="EnsemblMetazoa" id="HelroT170531">
    <property type="protein sequence ID" value="HelroP170531"/>
    <property type="gene ID" value="HelroG170531"/>
</dbReference>
<dbReference type="Gene3D" id="6.10.140.1230">
    <property type="match status" value="1"/>
</dbReference>
<evidence type="ECO:0008006" key="6">
    <source>
        <dbReference type="Google" id="ProtNLM"/>
    </source>
</evidence>
<dbReference type="HOGENOM" id="CLU_069208_0_1_1"/>
<dbReference type="OrthoDB" id="2329734at2759"/>
<feature type="region of interest" description="Disordered" evidence="2">
    <location>
        <begin position="177"/>
        <end position="204"/>
    </location>
</feature>